<dbReference type="RefSeq" id="XP_019636974.1">
    <property type="nucleotide sequence ID" value="XM_019781415.1"/>
</dbReference>
<proteinExistence type="predicted"/>
<dbReference type="GeneID" id="109479450"/>
<feature type="compositionally biased region" description="Polar residues" evidence="3">
    <location>
        <begin position="423"/>
        <end position="441"/>
    </location>
</feature>
<dbReference type="InterPro" id="IPR051295">
    <property type="entry name" value="LGI_related"/>
</dbReference>
<dbReference type="KEGG" id="bbel:109479450"/>
<evidence type="ECO:0000256" key="3">
    <source>
        <dbReference type="SAM" id="MobiDB-lite"/>
    </source>
</evidence>
<evidence type="ECO:0000313" key="6">
    <source>
        <dbReference type="RefSeq" id="XP_019636974.1"/>
    </source>
</evidence>
<feature type="signal peptide" evidence="4">
    <location>
        <begin position="1"/>
        <end position="21"/>
    </location>
</feature>
<feature type="chain" id="PRO_5027857714" evidence="4">
    <location>
        <begin position="22"/>
        <end position="865"/>
    </location>
</feature>
<keyword evidence="4" id="KW-0732">Signal</keyword>
<dbReference type="Pfam" id="PF13855">
    <property type="entry name" value="LRR_8"/>
    <property type="match status" value="1"/>
</dbReference>
<dbReference type="InterPro" id="IPR003591">
    <property type="entry name" value="Leu-rich_rpt_typical-subtyp"/>
</dbReference>
<organism evidence="5 6">
    <name type="scientific">Branchiostoma belcheri</name>
    <name type="common">Amphioxus</name>
    <dbReference type="NCBI Taxonomy" id="7741"/>
    <lineage>
        <taxon>Eukaryota</taxon>
        <taxon>Metazoa</taxon>
        <taxon>Chordata</taxon>
        <taxon>Cephalochordata</taxon>
        <taxon>Leptocardii</taxon>
        <taxon>Amphioxiformes</taxon>
        <taxon>Branchiostomatidae</taxon>
        <taxon>Branchiostoma</taxon>
    </lineage>
</organism>
<keyword evidence="2" id="KW-0677">Repeat</keyword>
<dbReference type="Proteomes" id="UP000515135">
    <property type="component" value="Unplaced"/>
</dbReference>
<keyword evidence="1" id="KW-0433">Leucine-rich repeat</keyword>
<dbReference type="InterPro" id="IPR001611">
    <property type="entry name" value="Leu-rich_rpt"/>
</dbReference>
<protein>
    <submittedName>
        <fullName evidence="6">Uncharacterized protein LOC109479450</fullName>
    </submittedName>
</protein>
<dbReference type="PROSITE" id="PS51450">
    <property type="entry name" value="LRR"/>
    <property type="match status" value="1"/>
</dbReference>
<evidence type="ECO:0000256" key="1">
    <source>
        <dbReference type="ARBA" id="ARBA00022614"/>
    </source>
</evidence>
<keyword evidence="5" id="KW-1185">Reference proteome</keyword>
<evidence type="ECO:0000256" key="4">
    <source>
        <dbReference type="SAM" id="SignalP"/>
    </source>
</evidence>
<reference evidence="6" key="1">
    <citation type="submission" date="2025-08" db="UniProtKB">
        <authorList>
            <consortium name="RefSeq"/>
        </authorList>
    </citation>
    <scope>IDENTIFICATION</scope>
    <source>
        <tissue evidence="6">Gonad</tissue>
    </source>
</reference>
<dbReference type="PANTHER" id="PTHR24367">
    <property type="entry name" value="LEUCINE-RICH REPEAT-CONTAINING PROTEIN"/>
    <property type="match status" value="1"/>
</dbReference>
<sequence>MALLCLLLVISNHLLLISAPASRGPDNCRCTTHEKRVICRCPYRIRGGSSCSWIGYGGKYSFPECLDTIPTDFDKATVSIFIKHLRSPVILKGSFPNSPDVWMLQIRESNVSRVQPGAFRGLPLVSNLYLDDNRISSLEPDTFLGLEKVTDLNLRRNAISVISQHAFRGLSVLKWLTLSMNRLRSVPVVALLPLTALKIAHFRKNHITTIDSQILRLNHNQTVRLLLADNQLKCDANLTWFICNLPDMDYISGPEFLKCVSPANLNGTLLATVRKDISQTNTDRSPHVQGIRLGRCDVTSTTTGPHTHHTSLYNHTSLHNHTSLYNHTIPTEMTYTNTRPGSESTTGTDVFTLHGGPIINEEDNSYHVNTVIMAVAVPLLMVLASGVVAYLYERCRGTGPPVETDGSQKIEPYAVTYSNSAGLRASGTQTSPSQDQTTEGNNDIEPYAVSYMDVSGKGKNGKLAPYATTSFANIQTAEDSDNIQPIEDNDDIEPYAVSYMDVSGKGKIGKLFPYATTSFANIQTAEDSDNIQPYAVSYVDVSGKGQNGKLFPYATTSIDEDPGPQLQPYSVTHDEDPGPQLQPYAVTHDEDPGPQLQPYAMTHDEDLGPQLQPYAVTRDEDPGLQLQPYAVTYNEDRGQNGKLFPYATTSINEDPGPQLQPYAVTHDEDPGPQLQSYAVTRDEDRVPFSKPRSQSLPRVHTMAAWLKDSLRVWTAHLPNYKAQLTLSVKVQTLRTAHLTNCTAQLTVSVKVRTAHLTNCTAQLTVTLKIRTALLTNYTAHGQCESLDSTSHKLYSTAQAQLTVSVKVCTGHLTNCTAHLKVKVKVLTAHLTNWTAYLTSFAGHLQDSLREKLVDSRWTVDLLTSN</sequence>
<name>A0A6P4ZSA6_BRABE</name>
<dbReference type="SMART" id="SM00369">
    <property type="entry name" value="LRR_TYP"/>
    <property type="match status" value="4"/>
</dbReference>
<evidence type="ECO:0000313" key="5">
    <source>
        <dbReference type="Proteomes" id="UP000515135"/>
    </source>
</evidence>
<dbReference type="PANTHER" id="PTHR24367:SF318">
    <property type="entry name" value="LEUCINE-RICH GLIOMA-INACTIVATED PROTEIN 1-LIKE"/>
    <property type="match status" value="1"/>
</dbReference>
<dbReference type="SUPFAM" id="SSF52058">
    <property type="entry name" value="L domain-like"/>
    <property type="match status" value="1"/>
</dbReference>
<dbReference type="OrthoDB" id="10400196at2759"/>
<gene>
    <name evidence="6" type="primary">LOC109479450</name>
</gene>
<dbReference type="Gene3D" id="3.80.10.10">
    <property type="entry name" value="Ribonuclease Inhibitor"/>
    <property type="match status" value="1"/>
</dbReference>
<dbReference type="InterPro" id="IPR032675">
    <property type="entry name" value="LRR_dom_sf"/>
</dbReference>
<dbReference type="AlphaFoldDB" id="A0A6P4ZSA6"/>
<feature type="region of interest" description="Disordered" evidence="3">
    <location>
        <begin position="423"/>
        <end position="443"/>
    </location>
</feature>
<evidence type="ECO:0000256" key="2">
    <source>
        <dbReference type="ARBA" id="ARBA00022737"/>
    </source>
</evidence>
<accession>A0A6P4ZSA6</accession>